<reference evidence="2 3" key="1">
    <citation type="submission" date="2018-10" db="EMBL/GenBank/DDBJ databases">
        <title>Sequencing the genomes of 1000 actinobacteria strains.</title>
        <authorList>
            <person name="Klenk H.-P."/>
        </authorList>
    </citation>
    <scope>NUCLEOTIDE SEQUENCE [LARGE SCALE GENOMIC DNA]</scope>
    <source>
        <strain evidence="2 3">DSM 43911</strain>
    </source>
</reference>
<dbReference type="EMBL" id="RBXR01000001">
    <property type="protein sequence ID" value="RKT69095.1"/>
    <property type="molecule type" value="Genomic_DNA"/>
</dbReference>
<evidence type="ECO:0000256" key="1">
    <source>
        <dbReference type="SAM" id="Phobius"/>
    </source>
</evidence>
<dbReference type="Proteomes" id="UP000272729">
    <property type="component" value="Unassembled WGS sequence"/>
</dbReference>
<comment type="caution">
    <text evidence="2">The sequence shown here is derived from an EMBL/GenBank/DDBJ whole genome shotgun (WGS) entry which is preliminary data.</text>
</comment>
<feature type="transmembrane region" description="Helical" evidence="1">
    <location>
        <begin position="129"/>
        <end position="151"/>
    </location>
</feature>
<sequence length="175" mass="18888">MGISKGFLLQNKGFARLLGVLLCVLVAAGCVSLGEVVKLAGRVQDAGYSGVSVHHQTSNGFDTISVSAFKPTETDDDGAAIFRLIWDTYPEEVDQAVVSVNGRPRAASKAELERAFGPRKIQPKESGTAATVALLVLVVLLACAVVVVVVVRVRRRRRRQLPPPPYPQGPYYYQP</sequence>
<keyword evidence="1" id="KW-1133">Transmembrane helix</keyword>
<dbReference type="PROSITE" id="PS51257">
    <property type="entry name" value="PROKAR_LIPOPROTEIN"/>
    <property type="match status" value="1"/>
</dbReference>
<proteinExistence type="predicted"/>
<keyword evidence="1" id="KW-0472">Membrane</keyword>
<organism evidence="2 3">
    <name type="scientific">Saccharothrix variisporea</name>
    <dbReference type="NCBI Taxonomy" id="543527"/>
    <lineage>
        <taxon>Bacteria</taxon>
        <taxon>Bacillati</taxon>
        <taxon>Actinomycetota</taxon>
        <taxon>Actinomycetes</taxon>
        <taxon>Pseudonocardiales</taxon>
        <taxon>Pseudonocardiaceae</taxon>
        <taxon>Saccharothrix</taxon>
    </lineage>
</organism>
<name>A0A495X7G6_9PSEU</name>
<evidence type="ECO:0000313" key="3">
    <source>
        <dbReference type="Proteomes" id="UP000272729"/>
    </source>
</evidence>
<protein>
    <recommendedName>
        <fullName evidence="4">Lipoprotein</fullName>
    </recommendedName>
</protein>
<accession>A0A495X7G6</accession>
<keyword evidence="3" id="KW-1185">Reference proteome</keyword>
<evidence type="ECO:0000313" key="2">
    <source>
        <dbReference type="EMBL" id="RKT69095.1"/>
    </source>
</evidence>
<gene>
    <name evidence="2" type="ORF">DFJ66_2288</name>
</gene>
<evidence type="ECO:0008006" key="4">
    <source>
        <dbReference type="Google" id="ProtNLM"/>
    </source>
</evidence>
<dbReference type="AlphaFoldDB" id="A0A495X7G6"/>
<keyword evidence="1" id="KW-0812">Transmembrane</keyword>